<dbReference type="PIRSF" id="PIRSF032620">
    <property type="entry name" value="UCP032620"/>
    <property type="match status" value="1"/>
</dbReference>
<dbReference type="HOGENOM" id="CLU_062182_1_0_2"/>
<gene>
    <name evidence="2" type="ORF">MSSIH_1352</name>
</gene>
<dbReference type="InterPro" id="IPR019302">
    <property type="entry name" value="CAP12/PCTIR_TIR_dom"/>
</dbReference>
<dbReference type="Pfam" id="PF10137">
    <property type="entry name" value="CAP12-PCTIR_TIR"/>
    <property type="match status" value="1"/>
</dbReference>
<sequence>MYYHIRITQKSNRRDELKLDLNEEKLRNQFIAPYENGENIIVNGKTISSDDIERIKINKTEVNSAKLIPIIRAKMTKKAAATLLPKEWYVTKEGEDVTDDFIKGEPGYKKKKPGEKMVEVKPKGDHIFVVHGHDEGMKQAVARTLEKLDLKPIILHEQPNQGRTIIEKFAEYANSVSFAVVLLSPDDIGYRKDQSSEAAKFRARQNVILELGFFLGTLGRHNVVTLFKNDLNFEGPSDYDGVLYMPFDNSGRWQFDLVRELKSAGYNVDANKLV</sequence>
<dbReference type="AlphaFoldDB" id="A0A0E3PD85"/>
<protein>
    <submittedName>
        <fullName evidence="2">Putative nucleotide-binding protein</fullName>
    </submittedName>
</protein>
<organism evidence="2 3">
    <name type="scientific">Methanosarcina siciliae HI350</name>
    <dbReference type="NCBI Taxonomy" id="1434119"/>
    <lineage>
        <taxon>Archaea</taxon>
        <taxon>Methanobacteriati</taxon>
        <taxon>Methanobacteriota</taxon>
        <taxon>Stenosarchaea group</taxon>
        <taxon>Methanomicrobia</taxon>
        <taxon>Methanosarcinales</taxon>
        <taxon>Methanosarcinaceae</taxon>
        <taxon>Methanosarcina</taxon>
    </lineage>
</organism>
<name>A0A0E3PD85_9EURY</name>
<dbReference type="GO" id="GO:0050135">
    <property type="term" value="F:NADP+ nucleosidase activity"/>
    <property type="evidence" value="ECO:0007669"/>
    <property type="project" value="InterPro"/>
</dbReference>
<dbReference type="KEGG" id="msz:MSSIH_1352"/>
<dbReference type="EMBL" id="CP009507">
    <property type="protein sequence ID" value="AKB32042.1"/>
    <property type="molecule type" value="Genomic_DNA"/>
</dbReference>
<proteinExistence type="predicted"/>
<evidence type="ECO:0000313" key="2">
    <source>
        <dbReference type="EMBL" id="AKB32042.1"/>
    </source>
</evidence>
<evidence type="ECO:0000259" key="1">
    <source>
        <dbReference type="Pfam" id="PF10137"/>
    </source>
</evidence>
<evidence type="ECO:0000313" key="3">
    <source>
        <dbReference type="Proteomes" id="UP000033092"/>
    </source>
</evidence>
<reference evidence="2 3" key="1">
    <citation type="submission" date="2014-07" db="EMBL/GenBank/DDBJ databases">
        <title>Methanogenic archaea and the global carbon cycle.</title>
        <authorList>
            <person name="Henriksen J.R."/>
            <person name="Luke J."/>
            <person name="Reinhart S."/>
            <person name="Benedict M.N."/>
            <person name="Youngblut N.D."/>
            <person name="Metcalf M.E."/>
            <person name="Whitaker R.J."/>
            <person name="Metcalf W.W."/>
        </authorList>
    </citation>
    <scope>NUCLEOTIDE SEQUENCE [LARGE SCALE GENOMIC DNA]</scope>
    <source>
        <strain evidence="2 3">HI350</strain>
    </source>
</reference>
<dbReference type="InterPro" id="IPR014571">
    <property type="entry name" value="UCP032620"/>
</dbReference>
<dbReference type="PATRIC" id="fig|1434119.4.peg.1715"/>
<accession>A0A0E3PD85</accession>
<dbReference type="Proteomes" id="UP000033092">
    <property type="component" value="Chromosome"/>
</dbReference>
<feature type="domain" description="CD-NTase-associated protein 12/Pycsar effector protein TIR" evidence="1">
    <location>
        <begin position="127"/>
        <end position="249"/>
    </location>
</feature>